<evidence type="ECO:0000256" key="3">
    <source>
        <dbReference type="ARBA" id="ARBA00015991"/>
    </source>
</evidence>
<dbReference type="InterPro" id="IPR013815">
    <property type="entry name" value="ATP_grasp_subdomain_1"/>
</dbReference>
<evidence type="ECO:0000256" key="7">
    <source>
        <dbReference type="RuleBase" id="RU004168"/>
    </source>
</evidence>
<dbReference type="EMBL" id="FRCF01000007">
    <property type="protein sequence ID" value="SHM24043.1"/>
    <property type="molecule type" value="Genomic_DNA"/>
</dbReference>
<gene>
    <name evidence="10" type="ORF">SAMN02745189_01804</name>
</gene>
<dbReference type="GO" id="GO:0018169">
    <property type="term" value="F:ribosomal S6-glutamic acid ligase activity"/>
    <property type="evidence" value="ECO:0007669"/>
    <property type="project" value="TreeGrafter"/>
</dbReference>
<name>A0A1M7H6Q8_9BACL</name>
<feature type="domain" description="ATP-grasp" evidence="8">
    <location>
        <begin position="96"/>
        <end position="346"/>
    </location>
</feature>
<dbReference type="RefSeq" id="WP_072710239.1">
    <property type="nucleotide sequence ID" value="NZ_FRCF01000007.1"/>
</dbReference>
<keyword evidence="6" id="KW-0378">Hydrolase</keyword>
<comment type="similarity">
    <text evidence="1 7">Belongs to the acylphosphatase family.</text>
</comment>
<dbReference type="InterPro" id="IPR003806">
    <property type="entry name" value="ATP-grasp_PylC-type"/>
</dbReference>
<evidence type="ECO:0000256" key="5">
    <source>
        <dbReference type="PROSITE-ProRule" id="PRU00409"/>
    </source>
</evidence>
<feature type="active site" evidence="6">
    <location>
        <position position="422"/>
    </location>
</feature>
<dbReference type="EC" id="3.6.1.7" evidence="2 6"/>
<reference evidence="10 11" key="1">
    <citation type="submission" date="2016-11" db="EMBL/GenBank/DDBJ databases">
        <authorList>
            <person name="Jaros S."/>
            <person name="Januszkiewicz K."/>
            <person name="Wedrychowicz H."/>
        </authorList>
    </citation>
    <scope>NUCLEOTIDE SEQUENCE [LARGE SCALE GENOMIC DNA]</scope>
    <source>
        <strain evidence="10 11">DSM 16010</strain>
    </source>
</reference>
<dbReference type="GO" id="GO:0003998">
    <property type="term" value="F:acylphosphatase activity"/>
    <property type="evidence" value="ECO:0007669"/>
    <property type="project" value="UniProtKB-EC"/>
</dbReference>
<feature type="active site" evidence="6">
    <location>
        <position position="404"/>
    </location>
</feature>
<evidence type="ECO:0000313" key="10">
    <source>
        <dbReference type="EMBL" id="SHM24043.1"/>
    </source>
</evidence>
<organism evidence="10 11">
    <name type="scientific">Lacicoccus alkaliphilus DSM 16010</name>
    <dbReference type="NCBI Taxonomy" id="1123231"/>
    <lineage>
        <taxon>Bacteria</taxon>
        <taxon>Bacillati</taxon>
        <taxon>Bacillota</taxon>
        <taxon>Bacilli</taxon>
        <taxon>Bacillales</taxon>
        <taxon>Salinicoccaceae</taxon>
        <taxon>Lacicoccus</taxon>
    </lineage>
</organism>
<dbReference type="GO" id="GO:0005524">
    <property type="term" value="F:ATP binding"/>
    <property type="evidence" value="ECO:0007669"/>
    <property type="project" value="UniProtKB-UniRule"/>
</dbReference>
<dbReference type="Proteomes" id="UP000184206">
    <property type="component" value="Unassembled WGS sequence"/>
</dbReference>
<dbReference type="Pfam" id="PF00708">
    <property type="entry name" value="Acylphosphatase"/>
    <property type="match status" value="1"/>
</dbReference>
<evidence type="ECO:0000313" key="11">
    <source>
        <dbReference type="Proteomes" id="UP000184206"/>
    </source>
</evidence>
<evidence type="ECO:0000259" key="8">
    <source>
        <dbReference type="PROSITE" id="PS50975"/>
    </source>
</evidence>
<dbReference type="GO" id="GO:0046872">
    <property type="term" value="F:metal ion binding"/>
    <property type="evidence" value="ECO:0007669"/>
    <property type="project" value="InterPro"/>
</dbReference>
<protein>
    <recommendedName>
        <fullName evidence="3 6">acylphosphatase</fullName>
        <ecNumber evidence="2 6">3.6.1.7</ecNumber>
    </recommendedName>
</protein>
<dbReference type="AlphaFoldDB" id="A0A1M7H6Q8"/>
<keyword evidence="11" id="KW-1185">Reference proteome</keyword>
<dbReference type="SUPFAM" id="SSF56059">
    <property type="entry name" value="Glutathione synthetase ATP-binding domain-like"/>
    <property type="match status" value="1"/>
</dbReference>
<dbReference type="InterPro" id="IPR011761">
    <property type="entry name" value="ATP-grasp"/>
</dbReference>
<dbReference type="STRING" id="1123231.SAMN02745189_01804"/>
<evidence type="ECO:0000259" key="9">
    <source>
        <dbReference type="PROSITE" id="PS51160"/>
    </source>
</evidence>
<dbReference type="PANTHER" id="PTHR21621:SF0">
    <property type="entry name" value="BETA-CITRYLGLUTAMATE SYNTHASE B-RELATED"/>
    <property type="match status" value="1"/>
</dbReference>
<evidence type="ECO:0000256" key="4">
    <source>
        <dbReference type="ARBA" id="ARBA00047645"/>
    </source>
</evidence>
<keyword evidence="5" id="KW-0547">Nucleotide-binding</keyword>
<dbReference type="InterPro" id="IPR017968">
    <property type="entry name" value="Acylphosphatase_CS"/>
</dbReference>
<dbReference type="PROSITE" id="PS50975">
    <property type="entry name" value="ATP_GRASP"/>
    <property type="match status" value="1"/>
</dbReference>
<dbReference type="InterPro" id="IPR001792">
    <property type="entry name" value="Acylphosphatase-like_dom"/>
</dbReference>
<dbReference type="GO" id="GO:0005737">
    <property type="term" value="C:cytoplasm"/>
    <property type="evidence" value="ECO:0007669"/>
    <property type="project" value="TreeGrafter"/>
</dbReference>
<dbReference type="InterPro" id="IPR036046">
    <property type="entry name" value="Acylphosphatase-like_dom_sf"/>
</dbReference>
<evidence type="ECO:0000256" key="6">
    <source>
        <dbReference type="PROSITE-ProRule" id="PRU00520"/>
    </source>
</evidence>
<dbReference type="SUPFAM" id="SSF54975">
    <property type="entry name" value="Acylphosphatase/BLUF domain-like"/>
    <property type="match status" value="1"/>
</dbReference>
<dbReference type="PROSITE" id="PS51160">
    <property type="entry name" value="ACYLPHOSPHATASE_3"/>
    <property type="match status" value="1"/>
</dbReference>
<dbReference type="Gene3D" id="3.30.470.20">
    <property type="entry name" value="ATP-grasp fold, B domain"/>
    <property type="match status" value="2"/>
</dbReference>
<accession>A0A1M7H6Q8</accession>
<evidence type="ECO:0000256" key="2">
    <source>
        <dbReference type="ARBA" id="ARBA00012150"/>
    </source>
</evidence>
<dbReference type="OrthoDB" id="9803907at2"/>
<keyword evidence="5" id="KW-0067">ATP-binding</keyword>
<dbReference type="Gene3D" id="3.30.1490.20">
    <property type="entry name" value="ATP-grasp fold, A domain"/>
    <property type="match status" value="1"/>
</dbReference>
<evidence type="ECO:0000256" key="1">
    <source>
        <dbReference type="ARBA" id="ARBA00005614"/>
    </source>
</evidence>
<dbReference type="GO" id="GO:0009432">
    <property type="term" value="P:SOS response"/>
    <property type="evidence" value="ECO:0007669"/>
    <property type="project" value="TreeGrafter"/>
</dbReference>
<feature type="domain" description="Acylphosphatase-like" evidence="9">
    <location>
        <begin position="389"/>
        <end position="476"/>
    </location>
</feature>
<dbReference type="Pfam" id="PF02655">
    <property type="entry name" value="ATP-grasp_3"/>
    <property type="match status" value="1"/>
</dbReference>
<sequence length="476" mass="53105">MTEIYPDWLTKEMLRGVRRFNIDAYLVALEGWRRGLSLTFYEHTTRETDMKLIGFDPIGKLFSLESGTKKHFFYRTRGDIISNEAVDTGTDKEAAKKHLAEAGVAVPQGFSFTSDTPEEEVRNSLSKMEKPVVLKPTFGSLGKGVTTDIQSDAMFESSLQYIKSTYDYMDFMVEEHIDGEDVRVYVVGDEVAAATKRIPANVIGDGVYTIRQLIDEKNEARKLNPHTSTRLIKMDDRLKGYLAAQSLSLDSVMEEGRTVFLNGGSNISAGGDSIDVTDALSNGVRKTAIDAVAAIPGLHHAGVDMIVNDDLGVVIEINSTGSTALHTFPLYGRPQNVAEKIIDYYFPETKGIITSDQLFFDYRTILKQLRANQLKKIEITDAPVGEIYAKRYVISGKVQKVGYRIWAENQAIAHGLHGYARNLKNGKVVVVVGGLDRETVDGFKDVCYQGPQRARVETVKEFAWEKEIMVGFEIRK</sequence>
<comment type="catalytic activity">
    <reaction evidence="4 6">
        <text>an acyl phosphate + H2O = a carboxylate + phosphate + H(+)</text>
        <dbReference type="Rhea" id="RHEA:14965"/>
        <dbReference type="ChEBI" id="CHEBI:15377"/>
        <dbReference type="ChEBI" id="CHEBI:15378"/>
        <dbReference type="ChEBI" id="CHEBI:29067"/>
        <dbReference type="ChEBI" id="CHEBI:43474"/>
        <dbReference type="ChEBI" id="CHEBI:59918"/>
        <dbReference type="EC" id="3.6.1.7"/>
    </reaction>
</comment>
<dbReference type="PROSITE" id="PS00151">
    <property type="entry name" value="ACYLPHOSPHATASE_2"/>
    <property type="match status" value="1"/>
</dbReference>
<proteinExistence type="inferred from homology"/>
<dbReference type="PANTHER" id="PTHR21621">
    <property type="entry name" value="RIBOSOMAL PROTEIN S6 MODIFICATION PROTEIN"/>
    <property type="match status" value="1"/>
</dbReference>
<keyword evidence="10" id="KW-0436">Ligase</keyword>
<dbReference type="Gene3D" id="3.30.70.100">
    <property type="match status" value="1"/>
</dbReference>